<evidence type="ECO:0000313" key="2">
    <source>
        <dbReference type="EMBL" id="ATH96061.1"/>
    </source>
</evidence>
<dbReference type="InterPro" id="IPR027417">
    <property type="entry name" value="P-loop_NTPase"/>
</dbReference>
<evidence type="ECO:0000313" key="3">
    <source>
        <dbReference type="Proteomes" id="UP000815698"/>
    </source>
</evidence>
<protein>
    <submittedName>
        <fullName evidence="2">Restriction endonuclease</fullName>
    </submittedName>
</protein>
<evidence type="ECO:0000259" key="1">
    <source>
        <dbReference type="Pfam" id="PF04851"/>
    </source>
</evidence>
<keyword evidence="2" id="KW-0540">Nuclease</keyword>
<dbReference type="PANTHER" id="PTHR47396:SF1">
    <property type="entry name" value="ATP-DEPENDENT HELICASE IRC3-RELATED"/>
    <property type="match status" value="1"/>
</dbReference>
<dbReference type="PANTHER" id="PTHR47396">
    <property type="entry name" value="TYPE I RESTRICTION ENZYME ECOKI R PROTEIN"/>
    <property type="match status" value="1"/>
</dbReference>
<dbReference type="EMBL" id="CP023482">
    <property type="protein sequence ID" value="ATH96061.1"/>
    <property type="molecule type" value="Genomic_DNA"/>
</dbReference>
<reference evidence="2 3" key="1">
    <citation type="journal article" date="2016" name="Int. J. Syst. Evol. Microbiol.">
        <title>Dermabacter jinjuensis sp. nov., a novel species of the genus Dermabacter isolated from a clinical specimen.</title>
        <authorList>
            <person name="Park Y.K."/>
            <person name="Lee K.M."/>
            <person name="Lee W.K."/>
            <person name="Cho M.J."/>
            <person name="Lee H.S."/>
            <person name="Cho Y.G."/>
            <person name="Lee Y.C."/>
            <person name="Lee W.K."/>
            <person name="Seong W.K."/>
            <person name="Hwang K.J."/>
        </authorList>
    </citation>
    <scope>NUCLEOTIDE SEQUENCE [LARGE SCALE GENOMIC DNA]</scope>
    <source>
        <strain evidence="2 3">32T</strain>
    </source>
</reference>
<dbReference type="InterPro" id="IPR006935">
    <property type="entry name" value="Helicase/UvrB_N"/>
</dbReference>
<name>A0ABM6PJT5_9MICO</name>
<feature type="domain" description="Helicase/UvrB N-terminal" evidence="1">
    <location>
        <begin position="21"/>
        <end position="226"/>
    </location>
</feature>
<keyword evidence="3" id="KW-1185">Reference proteome</keyword>
<dbReference type="Proteomes" id="UP000815698">
    <property type="component" value="Chromosome"/>
</dbReference>
<dbReference type="RefSeq" id="WP_096882572.1">
    <property type="nucleotide sequence ID" value="NZ_CP023482.1"/>
</dbReference>
<dbReference type="InterPro" id="IPR050742">
    <property type="entry name" value="Helicase_Restrict-Modif_Enz"/>
</dbReference>
<dbReference type="GO" id="GO:0004519">
    <property type="term" value="F:endonuclease activity"/>
    <property type="evidence" value="ECO:0007669"/>
    <property type="project" value="UniProtKB-KW"/>
</dbReference>
<organism evidence="2 3">
    <name type="scientific">Dermabacter jinjuensis</name>
    <dbReference type="NCBI Taxonomy" id="1667168"/>
    <lineage>
        <taxon>Bacteria</taxon>
        <taxon>Bacillati</taxon>
        <taxon>Actinomycetota</taxon>
        <taxon>Actinomycetes</taxon>
        <taxon>Micrococcales</taxon>
        <taxon>Dermabacteraceae</taxon>
        <taxon>Dermabacter</taxon>
    </lineage>
</organism>
<gene>
    <name evidence="2" type="ORF">COP05_02355</name>
</gene>
<keyword evidence="2" id="KW-0378">Hydrolase</keyword>
<dbReference type="SUPFAM" id="SSF52540">
    <property type="entry name" value="P-loop containing nucleoside triphosphate hydrolases"/>
    <property type="match status" value="1"/>
</dbReference>
<sequence>MAAKLNVSFDSDMLESISSEFDLRAPNKEALRQLVFTLDGDYDPAEMQVLNLATGVGKTYLMAAFVEYLRRQGVGNVVIVTPGKTVQSKTVQNFTPGEPRYITGSAVPPEVVTPQDYSAWIARQNGSVQLAFGREIPMLAFIFNIQQLIAPKDAEGDTHGATQDAMRRKPRRFDENAGVLFDYLKGLDDLVVIADESHLYGASATAFNAALKELDPAAAIGLTASVNKKTDHVIFEYPLYRAIQDKYVKAPVLAFRKTGYGTDEVSEEQQLRDALQLRALKQAYYDSYAASQNRDHVNAVAFVVCSDVEHATQVAELLRTPEYLGRDDAVLQVDSKHEDELTQRRLDELDRPESPVLAVVSVNKLKEGWDVKNIAVVVTLRAMASEVLTQQTMGRGLRLPFGKYTGVWQIDQLDIISHQSFKELLEAEDVLRQFGLEDAASSADKAQVEEAIKHAAPNEVTGVGGTGTPGVAGGSGIQPGVVPGAPTVGVGGEGAPVGWSGNGFNEGAVASQGGTLPSSTVGVRAIDDTDFGGDDIEFVTIARTKKLADVTYTFPVTRVQVNQPKMQLFEIDDRALETAAKRVTSTADVLHRKEIIAALGKGLSGRDAESAEVDSIHVSEEEARKALVKLVINMHLVPKTEPNARYAEKQLVPKFMGSVPFDTWSVKALDSARTELFKVVEAHAVEVLRGTQEVATLHPKPLPGDEFSLPLGEKIYDQIDDGRAFVRGRFYGGWTKSLFEAESFDSFSGEYELARLLNRDPHIVWWHRLHRSDDAYLYYTSKDRYFPDFVAFDDTGVLWIIEGKDTRGREDATVQAKRKAAETLVRRLTTEDGFDDQDWGYLVAYEDDIKKADSWEDLKTLANPVSSKVG</sequence>
<dbReference type="Pfam" id="PF04851">
    <property type="entry name" value="ResIII"/>
    <property type="match status" value="1"/>
</dbReference>
<keyword evidence="2" id="KW-0255">Endonuclease</keyword>
<accession>A0ABM6PJT5</accession>
<dbReference type="Gene3D" id="3.40.50.300">
    <property type="entry name" value="P-loop containing nucleotide triphosphate hydrolases"/>
    <property type="match status" value="2"/>
</dbReference>
<proteinExistence type="predicted"/>